<dbReference type="EMBL" id="CP000828">
    <property type="protein sequence ID" value="ABW27770.1"/>
    <property type="molecule type" value="Genomic_DNA"/>
</dbReference>
<dbReference type="Proteomes" id="UP000000268">
    <property type="component" value="Chromosome"/>
</dbReference>
<dbReference type="STRING" id="329726.AM1_2770"/>
<dbReference type="GO" id="GO:0015937">
    <property type="term" value="P:coenzyme A biosynthetic process"/>
    <property type="evidence" value="ECO:0007669"/>
    <property type="project" value="UniProtKB-UniRule"/>
</dbReference>
<dbReference type="HAMAP" id="MF_00376">
    <property type="entry name" value="Dephospho_CoA_kinase"/>
    <property type="match status" value="1"/>
</dbReference>
<keyword evidence="3" id="KW-0808">Transferase</keyword>
<keyword evidence="3" id="KW-0173">Coenzyme A biosynthesis</keyword>
<comment type="pathway">
    <text evidence="3">Cofactor biosynthesis; coenzyme A biosynthesis; CoA from (R)-pantothenate: step 5/5.</text>
</comment>
<dbReference type="EC" id="2.7.1.24" evidence="3 4"/>
<dbReference type="GO" id="GO:0004140">
    <property type="term" value="F:dephospho-CoA kinase activity"/>
    <property type="evidence" value="ECO:0007669"/>
    <property type="project" value="UniProtKB-UniRule"/>
</dbReference>
<comment type="function">
    <text evidence="3">Catalyzes the phosphorylation of the 3'-hydroxyl group of dephosphocoenzyme A to form coenzyme A.</text>
</comment>
<protein>
    <recommendedName>
        <fullName evidence="3 4">Dephospho-CoA kinase</fullName>
        <ecNumber evidence="3 4">2.7.1.24</ecNumber>
    </recommendedName>
    <alternativeName>
        <fullName evidence="3">Dephosphocoenzyme A kinase</fullName>
    </alternativeName>
</protein>
<dbReference type="Pfam" id="PF01121">
    <property type="entry name" value="CoaE"/>
    <property type="match status" value="1"/>
</dbReference>
<dbReference type="Gene3D" id="3.40.50.300">
    <property type="entry name" value="P-loop containing nucleotide triphosphate hydrolases"/>
    <property type="match status" value="1"/>
</dbReference>
<comment type="subcellular location">
    <subcellularLocation>
        <location evidence="3">Cytoplasm</location>
    </subcellularLocation>
</comment>
<accession>B0C989</accession>
<evidence type="ECO:0000256" key="2">
    <source>
        <dbReference type="ARBA" id="ARBA00022840"/>
    </source>
</evidence>
<dbReference type="HOGENOM" id="CLU_057180_0_0_3"/>
<evidence type="ECO:0000256" key="3">
    <source>
        <dbReference type="HAMAP-Rule" id="MF_00376"/>
    </source>
</evidence>
<gene>
    <name evidence="3 5" type="primary">coaE</name>
    <name evidence="5" type="ordered locus">AM1_2770</name>
</gene>
<reference evidence="5 6" key="1">
    <citation type="journal article" date="2008" name="Proc. Natl. Acad. Sci. U.S.A.">
        <title>Niche adaptation and genome expansion in the chlorophyll d-producing cyanobacterium Acaryochloris marina.</title>
        <authorList>
            <person name="Swingley W.D."/>
            <person name="Chen M."/>
            <person name="Cheung P.C."/>
            <person name="Conrad A.L."/>
            <person name="Dejesa L.C."/>
            <person name="Hao J."/>
            <person name="Honchak B.M."/>
            <person name="Karbach L.E."/>
            <person name="Kurdoglu A."/>
            <person name="Lahiri S."/>
            <person name="Mastrian S.D."/>
            <person name="Miyashita H."/>
            <person name="Page L."/>
            <person name="Ramakrishna P."/>
            <person name="Satoh S."/>
            <person name="Sattley W.M."/>
            <person name="Shimada Y."/>
            <person name="Taylor H.L."/>
            <person name="Tomo T."/>
            <person name="Tsuchiya T."/>
            <person name="Wang Z.T."/>
            <person name="Raymond J."/>
            <person name="Mimuro M."/>
            <person name="Blankenship R.E."/>
            <person name="Touchman J.W."/>
        </authorList>
    </citation>
    <scope>NUCLEOTIDE SEQUENCE [LARGE SCALE GENOMIC DNA]</scope>
    <source>
        <strain evidence="6">MBIC 11017</strain>
    </source>
</reference>
<sequence length="200" mass="22167">MARRIIGLTGGIATGKSSVAAYLESQYKLPILDADIYARDAVKPGSVALASIAQRYGAEILLADGNLDRKQLGNIVFNDESERTWLEGQIHPYVREQILAAQRQLTDPIVVAVVPLLFEAKMTDLATEIWVVVCTDEQQCQRLMRRDSISRSQAKTRIASQMPVIEKAHRATVVIDNNSDLTRLYNQVDQAMNVASTPQT</sequence>
<organism evidence="5 6">
    <name type="scientific">Acaryochloris marina (strain MBIC 11017)</name>
    <dbReference type="NCBI Taxonomy" id="329726"/>
    <lineage>
        <taxon>Bacteria</taxon>
        <taxon>Bacillati</taxon>
        <taxon>Cyanobacteriota</taxon>
        <taxon>Cyanophyceae</taxon>
        <taxon>Acaryochloridales</taxon>
        <taxon>Acaryochloridaceae</taxon>
        <taxon>Acaryochloris</taxon>
    </lineage>
</organism>
<comment type="catalytic activity">
    <reaction evidence="3">
        <text>3'-dephospho-CoA + ATP = ADP + CoA + H(+)</text>
        <dbReference type="Rhea" id="RHEA:18245"/>
        <dbReference type="ChEBI" id="CHEBI:15378"/>
        <dbReference type="ChEBI" id="CHEBI:30616"/>
        <dbReference type="ChEBI" id="CHEBI:57287"/>
        <dbReference type="ChEBI" id="CHEBI:57328"/>
        <dbReference type="ChEBI" id="CHEBI:456216"/>
        <dbReference type="EC" id="2.7.1.24"/>
    </reaction>
</comment>
<keyword evidence="3" id="KW-0963">Cytoplasm</keyword>
<evidence type="ECO:0000313" key="5">
    <source>
        <dbReference type="EMBL" id="ABW27770.1"/>
    </source>
</evidence>
<dbReference type="PROSITE" id="PS51219">
    <property type="entry name" value="DPCK"/>
    <property type="match status" value="1"/>
</dbReference>
<dbReference type="AlphaFoldDB" id="B0C989"/>
<dbReference type="PANTHER" id="PTHR10695">
    <property type="entry name" value="DEPHOSPHO-COA KINASE-RELATED"/>
    <property type="match status" value="1"/>
</dbReference>
<dbReference type="eggNOG" id="COG0237">
    <property type="taxonomic scope" value="Bacteria"/>
</dbReference>
<name>B0C989_ACAM1</name>
<keyword evidence="2 3" id="KW-0067">ATP-binding</keyword>
<comment type="similarity">
    <text evidence="3">Belongs to the CoaE family.</text>
</comment>
<dbReference type="SUPFAM" id="SSF52540">
    <property type="entry name" value="P-loop containing nucleoside triphosphate hydrolases"/>
    <property type="match status" value="1"/>
</dbReference>
<dbReference type="InterPro" id="IPR001977">
    <property type="entry name" value="Depp_CoAkinase"/>
</dbReference>
<dbReference type="PANTHER" id="PTHR10695:SF46">
    <property type="entry name" value="BIFUNCTIONAL COENZYME A SYNTHASE-RELATED"/>
    <property type="match status" value="1"/>
</dbReference>
<dbReference type="OrthoDB" id="9812943at2"/>
<dbReference type="InterPro" id="IPR027417">
    <property type="entry name" value="P-loop_NTPase"/>
</dbReference>
<dbReference type="GO" id="GO:0005737">
    <property type="term" value="C:cytoplasm"/>
    <property type="evidence" value="ECO:0007669"/>
    <property type="project" value="UniProtKB-SubCell"/>
</dbReference>
<evidence type="ECO:0000256" key="1">
    <source>
        <dbReference type="ARBA" id="ARBA00022741"/>
    </source>
</evidence>
<feature type="binding site" evidence="3">
    <location>
        <begin position="13"/>
        <end position="18"/>
    </location>
    <ligand>
        <name>ATP</name>
        <dbReference type="ChEBI" id="CHEBI:30616"/>
    </ligand>
</feature>
<proteinExistence type="inferred from homology"/>
<dbReference type="CDD" id="cd02022">
    <property type="entry name" value="DPCK"/>
    <property type="match status" value="1"/>
</dbReference>
<dbReference type="UniPathway" id="UPA00241">
    <property type="reaction ID" value="UER00356"/>
</dbReference>
<dbReference type="KEGG" id="amr:AM1_2770"/>
<keyword evidence="3 5" id="KW-0418">Kinase</keyword>
<evidence type="ECO:0000313" key="6">
    <source>
        <dbReference type="Proteomes" id="UP000000268"/>
    </source>
</evidence>
<keyword evidence="6" id="KW-1185">Reference proteome</keyword>
<dbReference type="RefSeq" id="WP_012163217.1">
    <property type="nucleotide sequence ID" value="NC_009925.1"/>
</dbReference>
<dbReference type="NCBIfam" id="TIGR00152">
    <property type="entry name" value="dephospho-CoA kinase"/>
    <property type="match status" value="1"/>
</dbReference>
<evidence type="ECO:0000256" key="4">
    <source>
        <dbReference type="NCBIfam" id="TIGR00152"/>
    </source>
</evidence>
<dbReference type="GO" id="GO:0005524">
    <property type="term" value="F:ATP binding"/>
    <property type="evidence" value="ECO:0007669"/>
    <property type="project" value="UniProtKB-UniRule"/>
</dbReference>
<keyword evidence="1 3" id="KW-0547">Nucleotide-binding</keyword>